<dbReference type="PhylomeDB" id="A0A0G4EMV0"/>
<evidence type="ECO:0000313" key="3">
    <source>
        <dbReference type="EMBL" id="CEL98496.1"/>
    </source>
</evidence>
<evidence type="ECO:0000256" key="1">
    <source>
        <dbReference type="SAM" id="Phobius"/>
    </source>
</evidence>
<dbReference type="VEuPathDB" id="CryptoDB:Vbra_5282"/>
<feature type="transmembrane region" description="Helical" evidence="1">
    <location>
        <begin position="71"/>
        <end position="97"/>
    </location>
</feature>
<dbReference type="GO" id="GO:0005509">
    <property type="term" value="F:calcium ion binding"/>
    <property type="evidence" value="ECO:0007669"/>
    <property type="project" value="InterPro"/>
</dbReference>
<reference evidence="3 4" key="1">
    <citation type="submission" date="2014-11" db="EMBL/GenBank/DDBJ databases">
        <authorList>
            <person name="Zhu J."/>
            <person name="Qi W."/>
            <person name="Song R."/>
        </authorList>
    </citation>
    <scope>NUCLEOTIDE SEQUENCE [LARGE SCALE GENOMIC DNA]</scope>
</reference>
<keyword evidence="4" id="KW-1185">Reference proteome</keyword>
<dbReference type="PROSITE" id="PS50222">
    <property type="entry name" value="EF_HAND_2"/>
    <property type="match status" value="1"/>
</dbReference>
<name>A0A0G4EMV0_VITBC</name>
<evidence type="ECO:0000313" key="4">
    <source>
        <dbReference type="Proteomes" id="UP000041254"/>
    </source>
</evidence>
<dbReference type="InterPro" id="IPR002048">
    <property type="entry name" value="EF_hand_dom"/>
</dbReference>
<sequence>MKVPAAEKQGVPTDRTLAFQKAATASGGDDAERIVHLLRSWDTDGDGMFSVQEVLSAARQMMSERKTNRRLLWVIAGVAVLYVLTVAVLLGITVGAVELAKDAKPDENGNMINLHGAKDVVHTKAKTDVASPFDFVTQSLADLEQIDALYIDDLLTKEGKTIERYYKVMTVSRSKDDGSVKVEFFGGDYLEVDKERALLFRPKPESGCGAEAEGFEAPEGFCPVAEIINGADPRDAEASGEPDARRLLRDGRQLQARTSIVGPAYNTGPRGVGGNINFNTGRIYGSDGIVSLGRSRFFGQGQFRSCNGPACSF</sequence>
<protein>
    <recommendedName>
        <fullName evidence="2">EF-hand domain-containing protein</fullName>
    </recommendedName>
</protein>
<dbReference type="EMBL" id="CDMY01000271">
    <property type="protein sequence ID" value="CEL98496.1"/>
    <property type="molecule type" value="Genomic_DNA"/>
</dbReference>
<keyword evidence="1" id="KW-0472">Membrane</keyword>
<feature type="domain" description="EF-hand" evidence="2">
    <location>
        <begin position="29"/>
        <end position="64"/>
    </location>
</feature>
<accession>A0A0G4EMV0</accession>
<proteinExistence type="predicted"/>
<evidence type="ECO:0000259" key="2">
    <source>
        <dbReference type="PROSITE" id="PS50222"/>
    </source>
</evidence>
<dbReference type="Proteomes" id="UP000041254">
    <property type="component" value="Unassembled WGS sequence"/>
</dbReference>
<keyword evidence="1" id="KW-1133">Transmembrane helix</keyword>
<gene>
    <name evidence="3" type="ORF">Vbra_5282</name>
</gene>
<keyword evidence="1" id="KW-0812">Transmembrane</keyword>
<organism evidence="3 4">
    <name type="scientific">Vitrella brassicaformis (strain CCMP3155)</name>
    <dbReference type="NCBI Taxonomy" id="1169540"/>
    <lineage>
        <taxon>Eukaryota</taxon>
        <taxon>Sar</taxon>
        <taxon>Alveolata</taxon>
        <taxon>Colpodellida</taxon>
        <taxon>Vitrellaceae</taxon>
        <taxon>Vitrella</taxon>
    </lineage>
</organism>
<dbReference type="InParanoid" id="A0A0G4EMV0"/>
<dbReference type="AlphaFoldDB" id="A0A0G4EMV0"/>